<dbReference type="Pfam" id="PF18052">
    <property type="entry name" value="Rx_N"/>
    <property type="match status" value="1"/>
</dbReference>
<keyword evidence="2" id="KW-0677">Repeat</keyword>
<protein>
    <recommendedName>
        <fullName evidence="12">CC-NBS-LRR protein</fullName>
    </recommendedName>
</protein>
<evidence type="ECO:0000313" key="11">
    <source>
        <dbReference type="Proteomes" id="UP000594261"/>
    </source>
</evidence>
<dbReference type="EnsemblPlants" id="QL09p003277:mrna">
    <property type="protein sequence ID" value="QL09p003277:mrna"/>
    <property type="gene ID" value="QL09p003277"/>
</dbReference>
<dbReference type="InterPro" id="IPR056789">
    <property type="entry name" value="LRR_R13L1-DRL21"/>
</dbReference>
<dbReference type="PANTHER" id="PTHR36766:SF40">
    <property type="entry name" value="DISEASE RESISTANCE PROTEIN RGA3"/>
    <property type="match status" value="1"/>
</dbReference>
<keyword evidence="11" id="KW-1185">Reference proteome</keyword>
<dbReference type="GO" id="GO:0005524">
    <property type="term" value="F:ATP binding"/>
    <property type="evidence" value="ECO:0007669"/>
    <property type="project" value="UniProtKB-KW"/>
</dbReference>
<reference evidence="10 11" key="1">
    <citation type="journal article" date="2016" name="G3 (Bethesda)">
        <title>First Draft Assembly and Annotation of the Genome of a California Endemic Oak Quercus lobata Nee (Fagaceae).</title>
        <authorList>
            <person name="Sork V.L."/>
            <person name="Fitz-Gibbon S.T."/>
            <person name="Puiu D."/>
            <person name="Crepeau M."/>
            <person name="Gugger P.F."/>
            <person name="Sherman R."/>
            <person name="Stevens K."/>
            <person name="Langley C.H."/>
            <person name="Pellegrini M."/>
            <person name="Salzberg S.L."/>
        </authorList>
    </citation>
    <scope>NUCLEOTIDE SEQUENCE [LARGE SCALE GENOMIC DNA]</scope>
    <source>
        <strain evidence="10 11">cv. SW786</strain>
    </source>
</reference>
<dbReference type="Gene3D" id="3.40.50.300">
    <property type="entry name" value="P-loop containing nucleotide triphosphate hydrolases"/>
    <property type="match status" value="1"/>
</dbReference>
<evidence type="ECO:0000256" key="1">
    <source>
        <dbReference type="ARBA" id="ARBA00022614"/>
    </source>
</evidence>
<dbReference type="GO" id="GO:0051707">
    <property type="term" value="P:response to other organism"/>
    <property type="evidence" value="ECO:0007669"/>
    <property type="project" value="UniProtKB-ARBA"/>
</dbReference>
<sequence length="821" mass="92190">MVGALVGAIVGSLLSVSLKAAYDKLTSPDVVNYFKRKNNDLLLTKLKMLLNSADAVLIDAEEKQITNSTVKKWLDDLRDAVYVADDLLDDIGTEDLVAEFSDDNEVRKFLSDTFNSFDNRIKSDLKKIVERLENAMKEKDVLGLKAFADGKVSGDGISVIPIVGMAGVGKTTLARLVYNDNKIKKNFDIKAWVCVSEKIDNFRIAKTILEEVTLSNCDIQNLNLLQIKISESLAGKRFLLVLDDVWNENYVAWDELVRVFRWKFEVSYKAEGLRTFLGLKSSFELSSPSNKITLMVTDVALTSKTYLILSVDCIICKPCYWGNIDSLKTCQSTCEDAKEVNLKDKKYLSELELQWGWGHIISQDGNEIDVLKHLCHHTNLKSLTIRCYYGKTFPNWLGDTSFSNMVSLKLCDCECCSALPSLGSLPVLKKLSIEGFNDVVNVDKEFYRNDSITTTPFKSLETLTFKTMPKWKEWATFEGDIFSTLRELHIINCPVLIGNLPKTLPSLTVLEIINCKPLVASLSSFMALRELHLTDCDKVQLRKVPTSLQSLTIGGCHTPFQMGGLPGTLKSLVISGILQLSRDYNYPSVETLKVKKGPGLLWSLQLELFPNLKRVEMLDCEHLQSLSILEQSCQSLTSLTCLEIKNCRNFVSFPRSGLCAPNLRKIEVSDCQKLKSLPDSMHTLLPSLMALILIRCPELESVADCSFPSNIQKLEISYCDNFFPSYMQWSLQSLHSLKEFIIAYRGNKVDSFPSKASLPPSLIRFSILTFQNLKLLDGKGLQHLTSLQELSIIWCKNLESLPEEGLPDSLSFLYILTSAVS</sequence>
<keyword evidence="5" id="KW-0067">ATP-binding</keyword>
<dbReference type="InterPro" id="IPR002182">
    <property type="entry name" value="NB-ARC"/>
</dbReference>
<dbReference type="Pfam" id="PF00931">
    <property type="entry name" value="NB-ARC"/>
    <property type="match status" value="1"/>
</dbReference>
<evidence type="ECO:0008006" key="12">
    <source>
        <dbReference type="Google" id="ProtNLM"/>
    </source>
</evidence>
<reference evidence="10" key="2">
    <citation type="submission" date="2021-01" db="UniProtKB">
        <authorList>
            <consortium name="EnsemblPlants"/>
        </authorList>
    </citation>
    <scope>IDENTIFICATION</scope>
</reference>
<keyword evidence="3" id="KW-0547">Nucleotide-binding</keyword>
<dbReference type="InterPro" id="IPR027417">
    <property type="entry name" value="P-loop_NTPase"/>
</dbReference>
<evidence type="ECO:0000256" key="3">
    <source>
        <dbReference type="ARBA" id="ARBA00022741"/>
    </source>
</evidence>
<evidence type="ECO:0000313" key="10">
    <source>
        <dbReference type="EnsemblPlants" id="QL09p003277:mrna"/>
    </source>
</evidence>
<evidence type="ECO:0000256" key="2">
    <source>
        <dbReference type="ARBA" id="ARBA00022737"/>
    </source>
</evidence>
<organism evidence="10 11">
    <name type="scientific">Quercus lobata</name>
    <name type="common">Valley oak</name>
    <dbReference type="NCBI Taxonomy" id="97700"/>
    <lineage>
        <taxon>Eukaryota</taxon>
        <taxon>Viridiplantae</taxon>
        <taxon>Streptophyta</taxon>
        <taxon>Embryophyta</taxon>
        <taxon>Tracheophyta</taxon>
        <taxon>Spermatophyta</taxon>
        <taxon>Magnoliopsida</taxon>
        <taxon>eudicotyledons</taxon>
        <taxon>Gunneridae</taxon>
        <taxon>Pentapetalae</taxon>
        <taxon>rosids</taxon>
        <taxon>fabids</taxon>
        <taxon>Fagales</taxon>
        <taxon>Fagaceae</taxon>
        <taxon>Quercus</taxon>
    </lineage>
</organism>
<dbReference type="Proteomes" id="UP000594261">
    <property type="component" value="Chromosome 9"/>
</dbReference>
<dbReference type="SUPFAM" id="SSF52058">
    <property type="entry name" value="L domain-like"/>
    <property type="match status" value="2"/>
</dbReference>
<keyword evidence="1" id="KW-0433">Leucine-rich repeat</keyword>
<dbReference type="OMA" id="RIRNCEL"/>
<dbReference type="Gene3D" id="3.80.10.10">
    <property type="entry name" value="Ribonuclease Inhibitor"/>
    <property type="match status" value="3"/>
</dbReference>
<dbReference type="EMBL" id="LRBV02000009">
    <property type="status" value="NOT_ANNOTATED_CDS"/>
    <property type="molecule type" value="Genomic_DNA"/>
</dbReference>
<dbReference type="GO" id="GO:0006952">
    <property type="term" value="P:defense response"/>
    <property type="evidence" value="ECO:0007669"/>
    <property type="project" value="UniProtKB-KW"/>
</dbReference>
<dbReference type="PANTHER" id="PTHR36766">
    <property type="entry name" value="PLANT BROAD-SPECTRUM MILDEW RESISTANCE PROTEIN RPW8"/>
    <property type="match status" value="1"/>
</dbReference>
<proteinExistence type="predicted"/>
<feature type="domain" description="R13L1/DRL21-like LRR repeat region" evidence="9">
    <location>
        <begin position="324"/>
        <end position="435"/>
    </location>
</feature>
<dbReference type="InterPro" id="IPR041118">
    <property type="entry name" value="Rx_N"/>
</dbReference>
<dbReference type="GO" id="GO:0043531">
    <property type="term" value="F:ADP binding"/>
    <property type="evidence" value="ECO:0007669"/>
    <property type="project" value="InterPro"/>
</dbReference>
<dbReference type="SUPFAM" id="SSF52540">
    <property type="entry name" value="P-loop containing nucleoside triphosphate hydrolases"/>
    <property type="match status" value="1"/>
</dbReference>
<feature type="signal peptide" evidence="6">
    <location>
        <begin position="1"/>
        <end position="20"/>
    </location>
</feature>
<dbReference type="InterPro" id="IPR032675">
    <property type="entry name" value="LRR_dom_sf"/>
</dbReference>
<evidence type="ECO:0000259" key="9">
    <source>
        <dbReference type="Pfam" id="PF25019"/>
    </source>
</evidence>
<accession>A0A7N2MGH2</accession>
<feature type="domain" description="Disease resistance N-terminal" evidence="8">
    <location>
        <begin position="34"/>
        <end position="99"/>
    </location>
</feature>
<keyword evidence="6" id="KW-0732">Signal</keyword>
<evidence type="ECO:0000256" key="4">
    <source>
        <dbReference type="ARBA" id="ARBA00022821"/>
    </source>
</evidence>
<feature type="domain" description="NB-ARC" evidence="7">
    <location>
        <begin position="154"/>
        <end position="260"/>
    </location>
</feature>
<evidence type="ECO:0000256" key="5">
    <source>
        <dbReference type="ARBA" id="ARBA00022840"/>
    </source>
</evidence>
<evidence type="ECO:0000256" key="6">
    <source>
        <dbReference type="SAM" id="SignalP"/>
    </source>
</evidence>
<dbReference type="PRINTS" id="PR00364">
    <property type="entry name" value="DISEASERSIST"/>
</dbReference>
<feature type="chain" id="PRO_5029545882" description="CC-NBS-LRR protein" evidence="6">
    <location>
        <begin position="21"/>
        <end position="821"/>
    </location>
</feature>
<dbReference type="InParanoid" id="A0A7N2MGH2"/>
<evidence type="ECO:0000259" key="7">
    <source>
        <dbReference type="Pfam" id="PF00931"/>
    </source>
</evidence>
<dbReference type="AlphaFoldDB" id="A0A7N2MGH2"/>
<keyword evidence="4" id="KW-0611">Plant defense</keyword>
<name>A0A7N2MGH2_QUELO</name>
<dbReference type="Gramene" id="QL09p003277:mrna">
    <property type="protein sequence ID" value="QL09p003277:mrna"/>
    <property type="gene ID" value="QL09p003277"/>
</dbReference>
<evidence type="ECO:0000259" key="8">
    <source>
        <dbReference type="Pfam" id="PF18052"/>
    </source>
</evidence>
<dbReference type="Pfam" id="PF25019">
    <property type="entry name" value="LRR_R13L1-DRL21"/>
    <property type="match status" value="1"/>
</dbReference>